<dbReference type="SUPFAM" id="SSF46689">
    <property type="entry name" value="Homeodomain-like"/>
    <property type="match status" value="1"/>
</dbReference>
<organism evidence="4 5">
    <name type="scientific">Mycolicibacillus parakoreensis</name>
    <dbReference type="NCBI Taxonomy" id="1069221"/>
    <lineage>
        <taxon>Bacteria</taxon>
        <taxon>Bacillati</taxon>
        <taxon>Actinomycetota</taxon>
        <taxon>Actinomycetes</taxon>
        <taxon>Mycobacteriales</taxon>
        <taxon>Mycobacteriaceae</taxon>
        <taxon>Mycolicibacillus</taxon>
    </lineage>
</organism>
<keyword evidence="1" id="KW-0805">Transcription regulation</keyword>
<reference evidence="4" key="1">
    <citation type="submission" date="2022-08" db="EMBL/GenBank/DDBJ databases">
        <title>Complete genome sequence of 14 non-tuberculosis mycobacteria type-strains.</title>
        <authorList>
            <person name="Igarashi Y."/>
            <person name="Osugi A."/>
            <person name="Mitarai S."/>
        </authorList>
    </citation>
    <scope>NUCLEOTIDE SEQUENCE</scope>
    <source>
        <strain evidence="4">DSM 45575</strain>
    </source>
</reference>
<dbReference type="SUPFAM" id="SSF48498">
    <property type="entry name" value="Tetracyclin repressor-like, C-terminal domain"/>
    <property type="match status" value="1"/>
</dbReference>
<name>A0ABY3U7M9_9MYCO</name>
<sequence>MPTQGAGSPGGRRGRPPRIDRDRIVAAALSLAPGRLTMQAVADALGVDRTALHYYVGDRGGLLELVVTHLFEAQIARERLPHDAPWPDLLRAYTVAIHHGVVRVGVPDAPLRLRSTGSLAVAERVLEALVGAGFTVDEAGQALTLASGIAYTAAHDLLGDEQSRLHQAPEVARALGELPTGRYPLLAQVVSARADTDAADFEFSVDVVIAGLDRRLQARRPGV</sequence>
<protein>
    <submittedName>
        <fullName evidence="4">TetR/AcrR family transcriptional regulator C-terminal domain-containing protein</fullName>
    </submittedName>
</protein>
<evidence type="ECO:0000256" key="2">
    <source>
        <dbReference type="ARBA" id="ARBA00023163"/>
    </source>
</evidence>
<dbReference type="RefSeq" id="WP_240172946.1">
    <property type="nucleotide sequence ID" value="NZ_CP092365.1"/>
</dbReference>
<evidence type="ECO:0000313" key="5">
    <source>
        <dbReference type="Proteomes" id="UP001055200"/>
    </source>
</evidence>
<evidence type="ECO:0000259" key="3">
    <source>
        <dbReference type="Pfam" id="PF02909"/>
    </source>
</evidence>
<evidence type="ECO:0000313" key="4">
    <source>
        <dbReference type="EMBL" id="ULN54757.1"/>
    </source>
</evidence>
<proteinExistence type="predicted"/>
<keyword evidence="5" id="KW-1185">Reference proteome</keyword>
<gene>
    <name evidence="4" type="ORF">MIU77_18525</name>
</gene>
<evidence type="ECO:0000256" key="1">
    <source>
        <dbReference type="ARBA" id="ARBA00023015"/>
    </source>
</evidence>
<dbReference type="Gene3D" id="1.10.357.10">
    <property type="entry name" value="Tetracycline Repressor, domain 2"/>
    <property type="match status" value="1"/>
</dbReference>
<dbReference type="Pfam" id="PF02909">
    <property type="entry name" value="TetR_C_1"/>
    <property type="match status" value="1"/>
</dbReference>
<dbReference type="Gene3D" id="1.10.10.60">
    <property type="entry name" value="Homeodomain-like"/>
    <property type="match status" value="1"/>
</dbReference>
<dbReference type="EMBL" id="CP092365">
    <property type="protein sequence ID" value="ULN54757.1"/>
    <property type="molecule type" value="Genomic_DNA"/>
</dbReference>
<dbReference type="InterPro" id="IPR036271">
    <property type="entry name" value="Tet_transcr_reg_TetR-rel_C_sf"/>
</dbReference>
<accession>A0ABY3U7M9</accession>
<dbReference type="Proteomes" id="UP001055200">
    <property type="component" value="Chromosome"/>
</dbReference>
<dbReference type="InterPro" id="IPR009057">
    <property type="entry name" value="Homeodomain-like_sf"/>
</dbReference>
<keyword evidence="2" id="KW-0804">Transcription</keyword>
<feature type="domain" description="Tetracycline repressor TetR C-terminal" evidence="3">
    <location>
        <begin position="115"/>
        <end position="214"/>
    </location>
</feature>
<dbReference type="InterPro" id="IPR004111">
    <property type="entry name" value="Repressor_TetR_C"/>
</dbReference>